<dbReference type="PANTHER" id="PTHR31144:SF1">
    <property type="entry name" value="UPF0602 PROTEIN C4ORF47"/>
    <property type="match status" value="1"/>
</dbReference>
<gene>
    <name evidence="7" type="ORF">PTSG_09469</name>
</gene>
<sequence length="287" mass="32294">MPKTAIKSGLEMGFFGQPAFVTINDPYNKKEKLPPAAKGRQMMTLRQNRPFDNPPRAFEGEAYHDAVKQRRKEERRSKKKQLTYKFTPSGTGHDTFSGPVKYFSPQQRPQKKAPKEPSNFYTNPSKKGSGFGYANVTLSRTLPYIPSEYDRADKLRRKEEKAAKSKMKGKAFKSVCGNGKTSRLFDDNPFREPEKKIKAKPKSAPPQKKVDIPFKPTATVASRHAKPGASSTLDTFSKFDYKPEPYKKKTPKPKGKPLGPPFRPCAPAKSSYSQSISGMHAMRTAKR</sequence>
<feature type="compositionally biased region" description="Basic and acidic residues" evidence="6">
    <location>
        <begin position="183"/>
        <end position="196"/>
    </location>
</feature>
<dbReference type="GO" id="GO:0005881">
    <property type="term" value="C:cytoplasmic microtubule"/>
    <property type="evidence" value="ECO:0007669"/>
    <property type="project" value="TreeGrafter"/>
</dbReference>
<evidence type="ECO:0000256" key="2">
    <source>
        <dbReference type="ARBA" id="ARBA00022490"/>
    </source>
</evidence>
<evidence type="ECO:0000313" key="7">
    <source>
        <dbReference type="EMBL" id="EGD77836.1"/>
    </source>
</evidence>
<dbReference type="Proteomes" id="UP000007799">
    <property type="component" value="Unassembled WGS sequence"/>
</dbReference>
<protein>
    <recommendedName>
        <fullName evidence="5">Cilia-and flagella-associated protein 96</fullName>
    </recommendedName>
</protein>
<accession>F2UL37</accession>
<feature type="compositionally biased region" description="Basic and acidic residues" evidence="6">
    <location>
        <begin position="58"/>
        <end position="76"/>
    </location>
</feature>
<keyword evidence="8" id="KW-1185">Reference proteome</keyword>
<dbReference type="Pfam" id="PF15239">
    <property type="entry name" value="CFAP96-like"/>
    <property type="match status" value="1"/>
</dbReference>
<dbReference type="OMA" id="TINDPYN"/>
<dbReference type="InterPro" id="IPR029358">
    <property type="entry name" value="CFAP96"/>
</dbReference>
<feature type="compositionally biased region" description="Basic and acidic residues" evidence="6">
    <location>
        <begin position="237"/>
        <end position="247"/>
    </location>
</feature>
<dbReference type="EMBL" id="GL832980">
    <property type="protein sequence ID" value="EGD77836.1"/>
    <property type="molecule type" value="Genomic_DNA"/>
</dbReference>
<reference evidence="7" key="1">
    <citation type="submission" date="2009-08" db="EMBL/GenBank/DDBJ databases">
        <title>Annotation of Salpingoeca rosetta.</title>
        <authorList>
            <consortium name="The Broad Institute Genome Sequencing Platform"/>
            <person name="Russ C."/>
            <person name="Cuomo C."/>
            <person name="Burger G."/>
            <person name="Gray M.W."/>
            <person name="Holland P.W.H."/>
            <person name="King N."/>
            <person name="Lang F.B.F."/>
            <person name="Roger A.J."/>
            <person name="Ruiz-Trillo I."/>
            <person name="Young S.K."/>
            <person name="Zeng Q."/>
            <person name="Gargeya S."/>
            <person name="Alvarado L."/>
            <person name="Berlin A."/>
            <person name="Chapman S.B."/>
            <person name="Chen Z."/>
            <person name="Freedman E."/>
            <person name="Gellesch M."/>
            <person name="Goldberg J."/>
            <person name="Griggs A."/>
            <person name="Gujja S."/>
            <person name="Heilman E."/>
            <person name="Heiman D."/>
            <person name="Howarth C."/>
            <person name="Mehta T."/>
            <person name="Neiman D."/>
            <person name="Pearson M."/>
            <person name="Roberts A."/>
            <person name="Saif S."/>
            <person name="Shea T."/>
            <person name="Shenoy N."/>
            <person name="Sisk P."/>
            <person name="Stolte C."/>
            <person name="Sykes S."/>
            <person name="White J."/>
            <person name="Yandava C."/>
            <person name="Haas B."/>
            <person name="Nusbaum C."/>
            <person name="Birren B."/>
        </authorList>
    </citation>
    <scope>NUCLEOTIDE SEQUENCE [LARGE SCALE GENOMIC DNA]</scope>
    <source>
        <strain evidence="7">ATCC 50818</strain>
    </source>
</reference>
<evidence type="ECO:0000256" key="1">
    <source>
        <dbReference type="ARBA" id="ARBA00004300"/>
    </source>
</evidence>
<comment type="similarity">
    <text evidence="4">Belongs to the CFAP96 family.</text>
</comment>
<feature type="region of interest" description="Disordered" evidence="6">
    <location>
        <begin position="25"/>
        <end position="133"/>
    </location>
</feature>
<keyword evidence="2" id="KW-0963">Cytoplasm</keyword>
<evidence type="ECO:0000256" key="6">
    <source>
        <dbReference type="SAM" id="MobiDB-lite"/>
    </source>
</evidence>
<dbReference type="FunCoup" id="F2UL37">
    <property type="interactions" value="56"/>
</dbReference>
<dbReference type="RefSeq" id="XP_004989900.1">
    <property type="nucleotide sequence ID" value="XM_004989843.1"/>
</dbReference>
<keyword evidence="3" id="KW-0206">Cytoskeleton</keyword>
<evidence type="ECO:0000256" key="4">
    <source>
        <dbReference type="ARBA" id="ARBA00035656"/>
    </source>
</evidence>
<dbReference type="PANTHER" id="PTHR31144">
    <property type="entry name" value="UPF0602 PROTEIN C4ORF47"/>
    <property type="match status" value="1"/>
</dbReference>
<evidence type="ECO:0000256" key="5">
    <source>
        <dbReference type="ARBA" id="ARBA00035693"/>
    </source>
</evidence>
<organism evidence="8">
    <name type="scientific">Salpingoeca rosetta (strain ATCC 50818 / BSB-021)</name>
    <dbReference type="NCBI Taxonomy" id="946362"/>
    <lineage>
        <taxon>Eukaryota</taxon>
        <taxon>Choanoflagellata</taxon>
        <taxon>Craspedida</taxon>
        <taxon>Salpingoecidae</taxon>
        <taxon>Salpingoeca</taxon>
    </lineage>
</organism>
<dbReference type="InParanoid" id="F2UL37"/>
<dbReference type="AlphaFoldDB" id="F2UL37"/>
<dbReference type="GO" id="GO:0005813">
    <property type="term" value="C:centrosome"/>
    <property type="evidence" value="ECO:0007669"/>
    <property type="project" value="UniProtKB-SubCell"/>
</dbReference>
<dbReference type="GeneID" id="16070454"/>
<name>F2UL37_SALR5</name>
<evidence type="ECO:0000313" key="8">
    <source>
        <dbReference type="Proteomes" id="UP000007799"/>
    </source>
</evidence>
<feature type="compositionally biased region" description="Polar residues" evidence="6">
    <location>
        <begin position="84"/>
        <end position="94"/>
    </location>
</feature>
<dbReference type="OrthoDB" id="283553at2759"/>
<evidence type="ECO:0000256" key="3">
    <source>
        <dbReference type="ARBA" id="ARBA00023212"/>
    </source>
</evidence>
<dbReference type="STRING" id="946362.F2UL37"/>
<dbReference type="KEGG" id="sre:PTSG_09469"/>
<proteinExistence type="inferred from homology"/>
<feature type="region of interest" description="Disordered" evidence="6">
    <location>
        <begin position="160"/>
        <end position="287"/>
    </location>
</feature>
<comment type="subcellular location">
    <subcellularLocation>
        <location evidence="1">Cytoplasm</location>
        <location evidence="1">Cytoskeleton</location>
        <location evidence="1">Microtubule organizing center</location>
        <location evidence="1">Centrosome</location>
    </subcellularLocation>
</comment>